<accession>A0ABV7FR01</accession>
<feature type="chain" id="PRO_5046948967" description="Outer membrane lipoprotein BamD-like domain-containing protein" evidence="1">
    <location>
        <begin position="21"/>
        <end position="170"/>
    </location>
</feature>
<organism evidence="2 3">
    <name type="scientific">Agaribacter flavus</name>
    <dbReference type="NCBI Taxonomy" id="1902781"/>
    <lineage>
        <taxon>Bacteria</taxon>
        <taxon>Pseudomonadati</taxon>
        <taxon>Pseudomonadota</taxon>
        <taxon>Gammaproteobacteria</taxon>
        <taxon>Alteromonadales</taxon>
        <taxon>Alteromonadaceae</taxon>
        <taxon>Agaribacter</taxon>
    </lineage>
</organism>
<name>A0ABV7FR01_9ALTE</name>
<keyword evidence="3" id="KW-1185">Reference proteome</keyword>
<dbReference type="EMBL" id="JBHRSW010000014">
    <property type="protein sequence ID" value="MFC3121580.1"/>
    <property type="molecule type" value="Genomic_DNA"/>
</dbReference>
<gene>
    <name evidence="2" type="ORF">ACFOHL_08090</name>
</gene>
<evidence type="ECO:0000256" key="1">
    <source>
        <dbReference type="SAM" id="SignalP"/>
    </source>
</evidence>
<feature type="signal peptide" evidence="1">
    <location>
        <begin position="1"/>
        <end position="20"/>
    </location>
</feature>
<evidence type="ECO:0008006" key="4">
    <source>
        <dbReference type="Google" id="ProtNLM"/>
    </source>
</evidence>
<keyword evidence="1" id="KW-0732">Signal</keyword>
<sequence>MKQALLIGLIALLSACGATQTTPIQIKSNHQALQRIDMQCSDLVLAREEQSAGQSSNGYFYGIAQNAEACIQGIRFSPKHPDNTLAMQLQALAVTNYVKSGDISLAVEAFDAFRATFPMQDLVFSDFTSFVDTATALLEKDRLSAHQLAMLNINDNLRAEIQRQKMWLRK</sequence>
<evidence type="ECO:0000313" key="2">
    <source>
        <dbReference type="EMBL" id="MFC3121580.1"/>
    </source>
</evidence>
<dbReference type="RefSeq" id="WP_376919718.1">
    <property type="nucleotide sequence ID" value="NZ_JBHRSW010000014.1"/>
</dbReference>
<protein>
    <recommendedName>
        <fullName evidence="4">Outer membrane lipoprotein BamD-like domain-containing protein</fullName>
    </recommendedName>
</protein>
<comment type="caution">
    <text evidence="2">The sequence shown here is derived from an EMBL/GenBank/DDBJ whole genome shotgun (WGS) entry which is preliminary data.</text>
</comment>
<dbReference type="PROSITE" id="PS51257">
    <property type="entry name" value="PROKAR_LIPOPROTEIN"/>
    <property type="match status" value="1"/>
</dbReference>
<reference evidence="3" key="1">
    <citation type="journal article" date="2019" name="Int. J. Syst. Evol. Microbiol.">
        <title>The Global Catalogue of Microorganisms (GCM) 10K type strain sequencing project: providing services to taxonomists for standard genome sequencing and annotation.</title>
        <authorList>
            <consortium name="The Broad Institute Genomics Platform"/>
            <consortium name="The Broad Institute Genome Sequencing Center for Infectious Disease"/>
            <person name="Wu L."/>
            <person name="Ma J."/>
        </authorList>
    </citation>
    <scope>NUCLEOTIDE SEQUENCE [LARGE SCALE GENOMIC DNA]</scope>
    <source>
        <strain evidence="3">KCTC 52473</strain>
    </source>
</reference>
<dbReference type="Proteomes" id="UP001595478">
    <property type="component" value="Unassembled WGS sequence"/>
</dbReference>
<proteinExistence type="predicted"/>
<evidence type="ECO:0000313" key="3">
    <source>
        <dbReference type="Proteomes" id="UP001595478"/>
    </source>
</evidence>